<keyword evidence="4 8" id="KW-0812">Transmembrane</keyword>
<dbReference type="Pfam" id="PF08478">
    <property type="entry name" value="POTRA_1"/>
    <property type="match status" value="1"/>
</dbReference>
<dbReference type="Pfam" id="PF03799">
    <property type="entry name" value="FtsQ_DivIB_C"/>
    <property type="match status" value="1"/>
</dbReference>
<feature type="domain" description="POTRA" evidence="9">
    <location>
        <begin position="68"/>
        <end position="136"/>
    </location>
</feature>
<keyword evidence="3 10" id="KW-0132">Cell division</keyword>
<dbReference type="InterPro" id="IPR034746">
    <property type="entry name" value="POTRA"/>
</dbReference>
<keyword evidence="5 8" id="KW-1133">Transmembrane helix</keyword>
<keyword evidence="7" id="KW-0131">Cell cycle</keyword>
<evidence type="ECO:0000313" key="10">
    <source>
        <dbReference type="EMBL" id="MDJ1370400.1"/>
    </source>
</evidence>
<evidence type="ECO:0000256" key="1">
    <source>
        <dbReference type="ARBA" id="ARBA00004370"/>
    </source>
</evidence>
<feature type="transmembrane region" description="Helical" evidence="8">
    <location>
        <begin position="42"/>
        <end position="64"/>
    </location>
</feature>
<dbReference type="PROSITE" id="PS51779">
    <property type="entry name" value="POTRA"/>
    <property type="match status" value="1"/>
</dbReference>
<sequence>MPETTDREPRVGLFAVWRAALARRRLERREVRRFTRSRRRTLTAWLIGAGTVLFLAAFVAVGMLSPIMSVRQIRVEGTQNLDAAEVESALAGLEGTPLAQLESEDVGALLEGFVLVQSYSIQRLPPSELVVNVVERVPVGVVLTDDETAVVDAAGVTLWHDANAVDSLPIIEVSGGTDTAGFSGAAMVSLALPAELRAEVESISANSTEDVNLTLRDGTEVLWGSVEESPRKAEVFAALRAATEGSSVSLYDVSSPNHPVTR</sequence>
<keyword evidence="2" id="KW-1003">Cell membrane</keyword>
<evidence type="ECO:0000256" key="6">
    <source>
        <dbReference type="ARBA" id="ARBA00023136"/>
    </source>
</evidence>
<accession>A0ABT7C5D0</accession>
<dbReference type="PANTHER" id="PTHR37820:SF1">
    <property type="entry name" value="CELL DIVISION PROTEIN FTSQ"/>
    <property type="match status" value="1"/>
</dbReference>
<dbReference type="PANTHER" id="PTHR37820">
    <property type="entry name" value="CELL DIVISION PROTEIN DIVIB"/>
    <property type="match status" value="1"/>
</dbReference>
<evidence type="ECO:0000259" key="9">
    <source>
        <dbReference type="PROSITE" id="PS51779"/>
    </source>
</evidence>
<evidence type="ECO:0000256" key="8">
    <source>
        <dbReference type="SAM" id="Phobius"/>
    </source>
</evidence>
<dbReference type="EMBL" id="PXVD01000004">
    <property type="protein sequence ID" value="MDJ1370400.1"/>
    <property type="molecule type" value="Genomic_DNA"/>
</dbReference>
<dbReference type="Gene3D" id="3.10.20.310">
    <property type="entry name" value="membrane protein fhac"/>
    <property type="match status" value="1"/>
</dbReference>
<comment type="subcellular location">
    <subcellularLocation>
        <location evidence="1">Membrane</location>
    </subcellularLocation>
</comment>
<dbReference type="GO" id="GO:0051301">
    <property type="term" value="P:cell division"/>
    <property type="evidence" value="ECO:0007669"/>
    <property type="project" value="UniProtKB-KW"/>
</dbReference>
<organism evidence="10 11">
    <name type="scientific">Gulosibacter molinativorax</name>
    <dbReference type="NCBI Taxonomy" id="256821"/>
    <lineage>
        <taxon>Bacteria</taxon>
        <taxon>Bacillati</taxon>
        <taxon>Actinomycetota</taxon>
        <taxon>Actinomycetes</taxon>
        <taxon>Micrococcales</taxon>
        <taxon>Microbacteriaceae</taxon>
        <taxon>Gulosibacter</taxon>
    </lineage>
</organism>
<reference evidence="10" key="2">
    <citation type="journal article" date="2022" name="Sci. Rep.">
        <title>In silico prediction of the enzymes involved in the degradation of the herbicide molinate by Gulosibacter molinativorax ON4T.</title>
        <authorList>
            <person name="Lopes A.R."/>
            <person name="Bunin E."/>
            <person name="Viana A.T."/>
            <person name="Froufe H."/>
            <person name="Munoz-Merida A."/>
            <person name="Pinho D."/>
            <person name="Figueiredo J."/>
            <person name="Barroso C."/>
            <person name="Vaz-Moreira I."/>
            <person name="Bellanger X."/>
            <person name="Egas C."/>
            <person name="Nunes O.C."/>
        </authorList>
    </citation>
    <scope>NUCLEOTIDE SEQUENCE</scope>
    <source>
        <strain evidence="10">ON4</strain>
    </source>
</reference>
<protein>
    <submittedName>
        <fullName evidence="10">Cell division protein FtsQ</fullName>
    </submittedName>
</protein>
<evidence type="ECO:0000256" key="2">
    <source>
        <dbReference type="ARBA" id="ARBA00022475"/>
    </source>
</evidence>
<gene>
    <name evidence="10" type="ORF">C7K25_03270</name>
</gene>
<name>A0ABT7C5D0_9MICO</name>
<reference evidence="10" key="1">
    <citation type="submission" date="2018-03" db="EMBL/GenBank/DDBJ databases">
        <authorList>
            <person name="Nunes O.C."/>
            <person name="Lopes A.R."/>
            <person name="Froufe H."/>
            <person name="Munoz-Merida A."/>
            <person name="Barroso C."/>
            <person name="Egas C."/>
        </authorList>
    </citation>
    <scope>NUCLEOTIDE SEQUENCE</scope>
    <source>
        <strain evidence="10">ON4</strain>
    </source>
</reference>
<evidence type="ECO:0000313" key="11">
    <source>
        <dbReference type="Proteomes" id="UP001170379"/>
    </source>
</evidence>
<dbReference type="InterPro" id="IPR013685">
    <property type="entry name" value="POTRA_FtsQ_type"/>
</dbReference>
<evidence type="ECO:0000256" key="5">
    <source>
        <dbReference type="ARBA" id="ARBA00022989"/>
    </source>
</evidence>
<evidence type="ECO:0000256" key="7">
    <source>
        <dbReference type="ARBA" id="ARBA00023306"/>
    </source>
</evidence>
<keyword evidence="11" id="KW-1185">Reference proteome</keyword>
<keyword evidence="6 8" id="KW-0472">Membrane</keyword>
<evidence type="ECO:0000256" key="3">
    <source>
        <dbReference type="ARBA" id="ARBA00022618"/>
    </source>
</evidence>
<evidence type="ECO:0000256" key="4">
    <source>
        <dbReference type="ARBA" id="ARBA00022692"/>
    </source>
</evidence>
<dbReference type="RefSeq" id="WP_051266172.1">
    <property type="nucleotide sequence ID" value="NZ_CP028426.1"/>
</dbReference>
<dbReference type="Proteomes" id="UP001170379">
    <property type="component" value="Unassembled WGS sequence"/>
</dbReference>
<dbReference type="InterPro" id="IPR050487">
    <property type="entry name" value="FtsQ_DivIB"/>
</dbReference>
<comment type="caution">
    <text evidence="10">The sequence shown here is derived from an EMBL/GenBank/DDBJ whole genome shotgun (WGS) entry which is preliminary data.</text>
</comment>
<dbReference type="InterPro" id="IPR005548">
    <property type="entry name" value="Cell_div_FtsQ/DivIB_C"/>
</dbReference>
<proteinExistence type="predicted"/>